<dbReference type="NCBIfam" id="TIGR00231">
    <property type="entry name" value="small_GTP"/>
    <property type="match status" value="1"/>
</dbReference>
<reference evidence="3" key="2">
    <citation type="submission" date="2022-06" db="UniProtKB">
        <authorList>
            <consortium name="EnsemblMetazoa"/>
        </authorList>
    </citation>
    <scope>IDENTIFICATION</scope>
    <source>
        <strain evidence="3">DF5081</strain>
    </source>
</reference>
<dbReference type="PANTHER" id="PTHR24072">
    <property type="entry name" value="RHO FAMILY GTPASE"/>
    <property type="match status" value="1"/>
</dbReference>
<proteinExistence type="predicted"/>
<dbReference type="EnsemblMetazoa" id="CJA15741.1">
    <property type="protein sequence ID" value="CJA15741.1"/>
    <property type="gene ID" value="WBGene00134945"/>
</dbReference>
<dbReference type="Proteomes" id="UP000005237">
    <property type="component" value="Unassembled WGS sequence"/>
</dbReference>
<dbReference type="InterPro" id="IPR001806">
    <property type="entry name" value="Small_GTPase"/>
</dbReference>
<reference evidence="4" key="1">
    <citation type="submission" date="2010-08" db="EMBL/GenBank/DDBJ databases">
        <authorList>
            <consortium name="Caenorhabditis japonica Sequencing Consortium"/>
            <person name="Wilson R.K."/>
        </authorList>
    </citation>
    <scope>NUCLEOTIDE SEQUENCE [LARGE SCALE GENOMIC DNA]</scope>
    <source>
        <strain evidence="4">DF5081</strain>
    </source>
</reference>
<evidence type="ECO:0000313" key="3">
    <source>
        <dbReference type="EnsemblMetazoa" id="CJA15741.1"/>
    </source>
</evidence>
<dbReference type="GO" id="GO:0005525">
    <property type="term" value="F:GTP binding"/>
    <property type="evidence" value="ECO:0007669"/>
    <property type="project" value="UniProtKB-KW"/>
</dbReference>
<dbReference type="SMART" id="SM00174">
    <property type="entry name" value="RHO"/>
    <property type="match status" value="1"/>
</dbReference>
<dbReference type="GO" id="GO:0005802">
    <property type="term" value="C:trans-Golgi network"/>
    <property type="evidence" value="ECO:0007669"/>
    <property type="project" value="EnsemblMetazoa"/>
</dbReference>
<name>A0A8R1I514_CAEJA</name>
<protein>
    <submittedName>
        <fullName evidence="3">Uncharacterized protein</fullName>
    </submittedName>
</protein>
<dbReference type="PROSITE" id="PS51420">
    <property type="entry name" value="RHO"/>
    <property type="match status" value="1"/>
</dbReference>
<dbReference type="InterPro" id="IPR005225">
    <property type="entry name" value="Small_GTP-bd"/>
</dbReference>
<dbReference type="Gene3D" id="3.40.50.300">
    <property type="entry name" value="P-loop containing nucleotide triphosphate hydrolases"/>
    <property type="match status" value="1"/>
</dbReference>
<dbReference type="PROSITE" id="PS51421">
    <property type="entry name" value="RAS"/>
    <property type="match status" value="1"/>
</dbReference>
<dbReference type="SUPFAM" id="SSF52540">
    <property type="entry name" value="P-loop containing nucleoside triphosphate hydrolases"/>
    <property type="match status" value="1"/>
</dbReference>
<evidence type="ECO:0000256" key="1">
    <source>
        <dbReference type="ARBA" id="ARBA00022741"/>
    </source>
</evidence>
<dbReference type="GO" id="GO:0055037">
    <property type="term" value="C:recycling endosome"/>
    <property type="evidence" value="ECO:0007669"/>
    <property type="project" value="EnsemblMetazoa"/>
</dbReference>
<dbReference type="Pfam" id="PF00071">
    <property type="entry name" value="Ras"/>
    <property type="match status" value="1"/>
</dbReference>
<organism evidence="3 4">
    <name type="scientific">Caenorhabditis japonica</name>
    <dbReference type="NCBI Taxonomy" id="281687"/>
    <lineage>
        <taxon>Eukaryota</taxon>
        <taxon>Metazoa</taxon>
        <taxon>Ecdysozoa</taxon>
        <taxon>Nematoda</taxon>
        <taxon>Chromadorea</taxon>
        <taxon>Rhabditida</taxon>
        <taxon>Rhabditina</taxon>
        <taxon>Rhabditomorpha</taxon>
        <taxon>Rhabditoidea</taxon>
        <taxon>Rhabditidae</taxon>
        <taxon>Peloderinae</taxon>
        <taxon>Caenorhabditis</taxon>
    </lineage>
</organism>
<evidence type="ECO:0000313" key="4">
    <source>
        <dbReference type="Proteomes" id="UP000005237"/>
    </source>
</evidence>
<dbReference type="SMART" id="SM00173">
    <property type="entry name" value="RAS"/>
    <property type="match status" value="1"/>
</dbReference>
<sequence length="169" mass="18967">SLLLAYTKKQFLDAYTTTVFDNWAVSVHIDQRNYAVSLFDTAGQNSYEQIRCLSYPHANVFLVCFSLVDKKTLESCRTTWLPEIRKYAGDNVPVMLVGTKNDLLENSESQNVVSEEYAKKVAAEIGCLKYFSCSALTHKGLKLVFDESFLAGVGVKFEEEPPNPCCTIL</sequence>
<keyword evidence="4" id="KW-1185">Reference proteome</keyword>
<keyword evidence="2" id="KW-0342">GTP-binding</keyword>
<dbReference type="InterPro" id="IPR027417">
    <property type="entry name" value="P-loop_NTPase"/>
</dbReference>
<dbReference type="GO" id="GO:0007264">
    <property type="term" value="P:small GTPase-mediated signal transduction"/>
    <property type="evidence" value="ECO:0007669"/>
    <property type="project" value="InterPro"/>
</dbReference>
<dbReference type="PRINTS" id="PR00449">
    <property type="entry name" value="RASTRNSFRMNG"/>
</dbReference>
<dbReference type="SMART" id="SM00175">
    <property type="entry name" value="RAB"/>
    <property type="match status" value="1"/>
</dbReference>
<dbReference type="GO" id="GO:0003924">
    <property type="term" value="F:GTPase activity"/>
    <property type="evidence" value="ECO:0007669"/>
    <property type="project" value="InterPro"/>
</dbReference>
<dbReference type="FunFam" id="3.40.50.300:FF:003012">
    <property type="entry name" value="Cdc42 homolog-like Protein"/>
    <property type="match status" value="1"/>
</dbReference>
<accession>A0A8R1I514</accession>
<dbReference type="PROSITE" id="PS51419">
    <property type="entry name" value="RAB"/>
    <property type="match status" value="1"/>
</dbReference>
<dbReference type="AlphaFoldDB" id="A0A8R1I514"/>
<keyword evidence="1" id="KW-0547">Nucleotide-binding</keyword>
<dbReference type="InterPro" id="IPR003578">
    <property type="entry name" value="Small_GTPase_Rho"/>
</dbReference>
<evidence type="ECO:0000256" key="2">
    <source>
        <dbReference type="ARBA" id="ARBA00023134"/>
    </source>
</evidence>
<dbReference type="CDD" id="cd00157">
    <property type="entry name" value="Rho"/>
    <property type="match status" value="1"/>
</dbReference>